<evidence type="ECO:0000256" key="1">
    <source>
        <dbReference type="SAM" id="MobiDB-lite"/>
    </source>
</evidence>
<protein>
    <submittedName>
        <fullName evidence="2">Uncharacterized protein</fullName>
    </submittedName>
</protein>
<dbReference type="EMBL" id="GBRH01260074">
    <property type="protein sequence ID" value="JAD37821.1"/>
    <property type="molecule type" value="Transcribed_RNA"/>
</dbReference>
<dbReference type="AlphaFoldDB" id="A0A0A8ZG82"/>
<organism evidence="2">
    <name type="scientific">Arundo donax</name>
    <name type="common">Giant reed</name>
    <name type="synonym">Donax arundinaceus</name>
    <dbReference type="NCBI Taxonomy" id="35708"/>
    <lineage>
        <taxon>Eukaryota</taxon>
        <taxon>Viridiplantae</taxon>
        <taxon>Streptophyta</taxon>
        <taxon>Embryophyta</taxon>
        <taxon>Tracheophyta</taxon>
        <taxon>Spermatophyta</taxon>
        <taxon>Magnoliopsida</taxon>
        <taxon>Liliopsida</taxon>
        <taxon>Poales</taxon>
        <taxon>Poaceae</taxon>
        <taxon>PACMAD clade</taxon>
        <taxon>Arundinoideae</taxon>
        <taxon>Arundineae</taxon>
        <taxon>Arundo</taxon>
    </lineage>
</organism>
<reference evidence="2" key="1">
    <citation type="submission" date="2014-09" db="EMBL/GenBank/DDBJ databases">
        <authorList>
            <person name="Magalhaes I.L.F."/>
            <person name="Oliveira U."/>
            <person name="Santos F.R."/>
            <person name="Vidigal T.H.D.A."/>
            <person name="Brescovit A.D."/>
            <person name="Santos A.J."/>
        </authorList>
    </citation>
    <scope>NUCLEOTIDE SEQUENCE</scope>
    <source>
        <tissue evidence="2">Shoot tissue taken approximately 20 cm above the soil surface</tissue>
    </source>
</reference>
<accession>A0A0A8ZG82</accession>
<proteinExistence type="predicted"/>
<feature type="region of interest" description="Disordered" evidence="1">
    <location>
        <begin position="1"/>
        <end position="24"/>
    </location>
</feature>
<reference evidence="2" key="2">
    <citation type="journal article" date="2015" name="Data Brief">
        <title>Shoot transcriptome of the giant reed, Arundo donax.</title>
        <authorList>
            <person name="Barrero R.A."/>
            <person name="Guerrero F.D."/>
            <person name="Moolhuijzen P."/>
            <person name="Goolsby J.A."/>
            <person name="Tidwell J."/>
            <person name="Bellgard S.E."/>
            <person name="Bellgard M.I."/>
        </authorList>
    </citation>
    <scope>NUCLEOTIDE SEQUENCE</scope>
    <source>
        <tissue evidence="2">Shoot tissue taken approximately 20 cm above the soil surface</tissue>
    </source>
</reference>
<evidence type="ECO:0000313" key="2">
    <source>
        <dbReference type="EMBL" id="JAD37821.1"/>
    </source>
</evidence>
<name>A0A0A8ZG82_ARUDO</name>
<sequence>MVGNTTEAGGNTAMGGEERSSAAAVGVRSSADARWPAGSIAVGCRAAWWHAG</sequence>